<accession>A0AAU7MMH7</accession>
<sequence length="57" mass="6102">MDVLTACFANTIPADVRQIMHPGLGNIRIDRQKKPGQQGGINLTGSRKLTLEDAGIA</sequence>
<proteinExistence type="predicted"/>
<dbReference type="KEGG" id="mamm:ABNF92_18510"/>
<protein>
    <submittedName>
        <fullName evidence="1">Uncharacterized protein</fullName>
    </submittedName>
</protein>
<dbReference type="AlphaFoldDB" id="A0AAU7MMH7"/>
<reference evidence="1" key="1">
    <citation type="submission" date="2024-05" db="EMBL/GenBank/DDBJ databases">
        <title>Draft Genome Sequences of Flagellimonas sp. MMG031 and Marinobacter sp. MMG032 Isolated from the dinoflagellate Symbiodinium pilosum.</title>
        <authorList>
            <person name="Shikuma N.J."/>
            <person name="Farrell M.V."/>
        </authorList>
    </citation>
    <scope>NUCLEOTIDE SEQUENCE</scope>
    <source>
        <strain evidence="1">MMG032</strain>
    </source>
</reference>
<evidence type="ECO:0000313" key="1">
    <source>
        <dbReference type="EMBL" id="XBQ19409.1"/>
    </source>
</evidence>
<name>A0AAU7MMH7_9GAMM</name>
<organism evidence="1">
    <name type="scientific">Marinobacter sp. MMG032</name>
    <dbReference type="NCBI Taxonomy" id="3158548"/>
    <lineage>
        <taxon>Bacteria</taxon>
        <taxon>Pseudomonadati</taxon>
        <taxon>Pseudomonadota</taxon>
        <taxon>Gammaproteobacteria</taxon>
        <taxon>Pseudomonadales</taxon>
        <taxon>Marinobacteraceae</taxon>
        <taxon>Marinobacter</taxon>
    </lineage>
</organism>
<gene>
    <name evidence="1" type="ORF">ABNF92_18510</name>
</gene>
<dbReference type="RefSeq" id="WP_349342962.1">
    <property type="nucleotide sequence ID" value="NZ_CP157802.1"/>
</dbReference>
<dbReference type="EMBL" id="CP157802">
    <property type="protein sequence ID" value="XBQ19409.1"/>
    <property type="molecule type" value="Genomic_DNA"/>
</dbReference>